<evidence type="ECO:0008006" key="4">
    <source>
        <dbReference type="Google" id="ProtNLM"/>
    </source>
</evidence>
<dbReference type="SUPFAM" id="SSF143011">
    <property type="entry name" value="RelE-like"/>
    <property type="match status" value="1"/>
</dbReference>
<accession>A0A941W4D3</accession>
<dbReference type="InterPro" id="IPR052747">
    <property type="entry name" value="TA_system_RelE_toxin"/>
</dbReference>
<dbReference type="AlphaFoldDB" id="A0A941W4D3"/>
<evidence type="ECO:0000313" key="2">
    <source>
        <dbReference type="EMBL" id="MBS1259309.1"/>
    </source>
</evidence>
<protein>
    <recommendedName>
        <fullName evidence="4">Type II toxin-antitoxin system RelE/ParE family toxin</fullName>
    </recommendedName>
</protein>
<evidence type="ECO:0000313" key="3">
    <source>
        <dbReference type="Proteomes" id="UP000722750"/>
    </source>
</evidence>
<name>A0A941W4D3_9BACT</name>
<dbReference type="InterPro" id="IPR035093">
    <property type="entry name" value="RelE/ParE_toxin_dom_sf"/>
</dbReference>
<reference evidence="2" key="1">
    <citation type="journal article" date="2021" name="ISME J.">
        <title>Fine-scale metabolic discontinuity in a stratified prokaryote microbiome of a Red Sea deep halocline.</title>
        <authorList>
            <person name="Michoud G."/>
            <person name="Ngugi D.K."/>
            <person name="Barozzi A."/>
            <person name="Merlino G."/>
            <person name="Calleja M.L."/>
            <person name="Delgado-Huertas A."/>
            <person name="Moran X.A.G."/>
            <person name="Daffonchio D."/>
        </authorList>
    </citation>
    <scope>NUCLEOTIDE SEQUENCE</scope>
    <source>
        <strain evidence="2">SuakinDeep_MAG55_1</strain>
    </source>
</reference>
<dbReference type="Pfam" id="PF05016">
    <property type="entry name" value="ParE_toxin"/>
    <property type="match status" value="1"/>
</dbReference>
<dbReference type="PANTHER" id="PTHR38813:SF1">
    <property type="entry name" value="TOXIN RELE1-RELATED"/>
    <property type="match status" value="1"/>
</dbReference>
<dbReference type="InterPro" id="IPR007712">
    <property type="entry name" value="RelE/ParE_toxin"/>
</dbReference>
<dbReference type="EMBL" id="JAANXD010000088">
    <property type="protein sequence ID" value="MBS1259309.1"/>
    <property type="molecule type" value="Genomic_DNA"/>
</dbReference>
<dbReference type="Gene3D" id="3.30.2310.20">
    <property type="entry name" value="RelE-like"/>
    <property type="match status" value="1"/>
</dbReference>
<comment type="caution">
    <text evidence="2">The sequence shown here is derived from an EMBL/GenBank/DDBJ whole genome shotgun (WGS) entry which is preliminary data.</text>
</comment>
<dbReference type="Proteomes" id="UP000722750">
    <property type="component" value="Unassembled WGS sequence"/>
</dbReference>
<organism evidence="2 3">
    <name type="scientific">Candidatus Scalindua arabica</name>
    <dbReference type="NCBI Taxonomy" id="1127984"/>
    <lineage>
        <taxon>Bacteria</taxon>
        <taxon>Pseudomonadati</taxon>
        <taxon>Planctomycetota</taxon>
        <taxon>Candidatus Brocadiia</taxon>
        <taxon>Candidatus Brocadiales</taxon>
        <taxon>Candidatus Scalinduaceae</taxon>
        <taxon>Candidatus Scalindua</taxon>
    </lineage>
</organism>
<gene>
    <name evidence="2" type="ORF">MAG551_02378</name>
</gene>
<evidence type="ECO:0000256" key="1">
    <source>
        <dbReference type="ARBA" id="ARBA00022649"/>
    </source>
</evidence>
<proteinExistence type="predicted"/>
<keyword evidence="1" id="KW-1277">Toxin-antitoxin system</keyword>
<dbReference type="PANTHER" id="PTHR38813">
    <property type="match status" value="1"/>
</dbReference>
<sequence>MNSYRIFETNEFQKKVDKLPPDNQSFIQKKLTNYVCPQLKKEPHYGNNIKKLKGYNPDTWRYRIGKLRIFYSIDPKQKIVNLLTIDFRKDAYN</sequence>